<protein>
    <recommendedName>
        <fullName evidence="3">Glycosyltransferase subfamily 4-like N-terminal domain-containing protein</fullName>
    </recommendedName>
</protein>
<evidence type="ECO:0000256" key="1">
    <source>
        <dbReference type="ARBA" id="ARBA00022676"/>
    </source>
</evidence>
<evidence type="ECO:0000313" key="5">
    <source>
        <dbReference type="Proteomes" id="UP000031202"/>
    </source>
</evidence>
<dbReference type="InterPro" id="IPR028098">
    <property type="entry name" value="Glyco_trans_4-like_N"/>
</dbReference>
<organism evidence="4 5">
    <name type="scientific">Microbacterium hominis</name>
    <dbReference type="NCBI Taxonomy" id="162426"/>
    <lineage>
        <taxon>Bacteria</taxon>
        <taxon>Bacillati</taxon>
        <taxon>Actinomycetota</taxon>
        <taxon>Actinomycetes</taxon>
        <taxon>Micrococcales</taxon>
        <taxon>Microbacteriaceae</taxon>
        <taxon>Microbacterium</taxon>
    </lineage>
</organism>
<dbReference type="PANTHER" id="PTHR12526">
    <property type="entry name" value="GLYCOSYLTRANSFERASE"/>
    <property type="match status" value="1"/>
</dbReference>
<dbReference type="CDD" id="cd03794">
    <property type="entry name" value="GT4_WbuB-like"/>
    <property type="match status" value="1"/>
</dbReference>
<gene>
    <name evidence="4" type="ORF">RM52_04010</name>
</gene>
<dbReference type="Proteomes" id="UP000031202">
    <property type="component" value="Unassembled WGS sequence"/>
</dbReference>
<keyword evidence="1" id="KW-0328">Glycosyltransferase</keyword>
<dbReference type="Pfam" id="PF13692">
    <property type="entry name" value="Glyco_trans_1_4"/>
    <property type="match status" value="1"/>
</dbReference>
<accession>A0A0B4CYA6</accession>
<dbReference type="RefSeq" id="WP_039413266.1">
    <property type="nucleotide sequence ID" value="NZ_JWSZ01000004.1"/>
</dbReference>
<dbReference type="Pfam" id="PF13579">
    <property type="entry name" value="Glyco_trans_4_4"/>
    <property type="match status" value="1"/>
</dbReference>
<name>A0A0B4CYA6_9MICO</name>
<dbReference type="EMBL" id="JWSZ01000004">
    <property type="protein sequence ID" value="KIC59371.1"/>
    <property type="molecule type" value="Genomic_DNA"/>
</dbReference>
<evidence type="ECO:0000313" key="4">
    <source>
        <dbReference type="EMBL" id="KIC59371.1"/>
    </source>
</evidence>
<dbReference type="GO" id="GO:0016757">
    <property type="term" value="F:glycosyltransferase activity"/>
    <property type="evidence" value="ECO:0007669"/>
    <property type="project" value="UniProtKB-KW"/>
</dbReference>
<comment type="caution">
    <text evidence="4">The sequence shown here is derived from an EMBL/GenBank/DDBJ whole genome shotgun (WGS) entry which is preliminary data.</text>
</comment>
<dbReference type="Gene3D" id="3.40.50.2000">
    <property type="entry name" value="Glycogen Phosphorylase B"/>
    <property type="match status" value="2"/>
</dbReference>
<evidence type="ECO:0000259" key="3">
    <source>
        <dbReference type="Pfam" id="PF13579"/>
    </source>
</evidence>
<dbReference type="SUPFAM" id="SSF53756">
    <property type="entry name" value="UDP-Glycosyltransferase/glycogen phosphorylase"/>
    <property type="match status" value="1"/>
</dbReference>
<feature type="domain" description="Glycosyltransferase subfamily 4-like N-terminal" evidence="3">
    <location>
        <begin position="16"/>
        <end position="199"/>
    </location>
</feature>
<sequence>MRITVLSVHYAPEPSGNAPYVADLCAGLATAGHDVTVITAHPFYPQWKRYSGYGPGRSEERHDGVTVIRRKHFIPRRLNPVTRLLGELSAGWAALREGLHDPDAVILVSPALFHAAVASAPLRWGRTAKHIPWLLWVQDLYSLGAKETGLRGVGGVLSYVESRLLRAATRVVSIHDRFTDVITTRFAIEPSKVSTIRNWTHLVSRADVTPKGSTPRWTDEKFVVLHAGNQGVKQGLENVIRAAILAEDRDLPLRFVLLGDGNQRARLEQLANGCSRVDFVDPLSDADFQEAMASAGALLVNELPSLREMSVPSKLTSYFAAGRPVLAATAADSVTAQEVLRAGGGIVVDGGDPEALLKAALRLHGDPELRRELGRAGLQYRDTVLGRDVAIEQFCHVIEKAARQSAGSQ</sequence>
<reference evidence="4 5" key="1">
    <citation type="submission" date="2014-12" db="EMBL/GenBank/DDBJ databases">
        <title>Genome sequencing of Microbacterium hominis TPW29.</title>
        <authorList>
            <person name="Tan P.W."/>
            <person name="Chan K.-G."/>
        </authorList>
    </citation>
    <scope>NUCLEOTIDE SEQUENCE [LARGE SCALE GENOMIC DNA]</scope>
    <source>
        <strain evidence="4 5">TPW29</strain>
    </source>
</reference>
<proteinExistence type="predicted"/>
<dbReference type="AlphaFoldDB" id="A0A0B4CYA6"/>
<evidence type="ECO:0000256" key="2">
    <source>
        <dbReference type="ARBA" id="ARBA00022679"/>
    </source>
</evidence>
<keyword evidence="2" id="KW-0808">Transferase</keyword>